<gene>
    <name evidence="3" type="ORF">M8332_00395</name>
</gene>
<sequence length="299" mass="33367">MMKRQGVLLGASLVMVGLMLGSLWWDLPLSQAVVNYQSFWGTVGQTIGSAPLYLVLVVSGEIGMAVGFRERRRWVGLFELLGGWVLVVWQVRKLVNETSSYGLLALTNVRFGLPVGTPSQALNDGSQRVASWELNLIWAGLVLLVTLLSQRWLAHQSEARLRQLFLVAIWASLTVVLAAAVNVGLKTIWGRYRPYEVFGYLQHFTSWDHINGPNGHHSFPSGHTMAATLSVVFSWFVSGRWRRWVWVLGVSYGIGIGISRLVIGAHFLSDITASFFLTLAIVDQMANCLQWQLNNRAQK</sequence>
<accession>A0ABY5C6Y4</accession>
<reference evidence="3" key="1">
    <citation type="submission" date="2022-05" db="EMBL/GenBank/DDBJ databases">
        <authorList>
            <person name="Oliphant S.A."/>
            <person name="Watson-Haigh N.S."/>
            <person name="Sumby K.M."/>
            <person name="Gardner J.M."/>
            <person name="Jiranek V."/>
        </authorList>
    </citation>
    <scope>NUCLEOTIDE SEQUENCE</scope>
    <source>
        <strain evidence="3">Ru20-1</strain>
    </source>
</reference>
<protein>
    <submittedName>
        <fullName evidence="3">Phosphatase PAP2 family protein</fullName>
    </submittedName>
</protein>
<name>A0ABY5C6Y4_9LACO</name>
<evidence type="ECO:0000313" key="4">
    <source>
        <dbReference type="Proteomes" id="UP001057532"/>
    </source>
</evidence>
<feature type="transmembrane region" description="Helical" evidence="1">
    <location>
        <begin position="47"/>
        <end position="67"/>
    </location>
</feature>
<dbReference type="PANTHER" id="PTHR14969:SF13">
    <property type="entry name" value="AT30094P"/>
    <property type="match status" value="1"/>
</dbReference>
<dbReference type="SUPFAM" id="SSF48317">
    <property type="entry name" value="Acid phosphatase/Vanadium-dependent haloperoxidase"/>
    <property type="match status" value="1"/>
</dbReference>
<feature type="transmembrane region" description="Helical" evidence="1">
    <location>
        <begin position="136"/>
        <end position="153"/>
    </location>
</feature>
<keyword evidence="4" id="KW-1185">Reference proteome</keyword>
<keyword evidence="1" id="KW-0812">Transmembrane</keyword>
<evidence type="ECO:0000313" key="3">
    <source>
        <dbReference type="EMBL" id="USS93363.1"/>
    </source>
</evidence>
<keyword evidence="1" id="KW-1133">Transmembrane helix</keyword>
<feature type="transmembrane region" description="Helical" evidence="1">
    <location>
        <begin position="244"/>
        <end position="265"/>
    </location>
</feature>
<proteinExistence type="predicted"/>
<feature type="transmembrane region" description="Helical" evidence="1">
    <location>
        <begin position="7"/>
        <end position="27"/>
    </location>
</feature>
<feature type="domain" description="Phosphatidic acid phosphatase type 2/haloperoxidase" evidence="2">
    <location>
        <begin position="167"/>
        <end position="286"/>
    </location>
</feature>
<feature type="transmembrane region" description="Helical" evidence="1">
    <location>
        <begin position="165"/>
        <end position="185"/>
    </location>
</feature>
<evidence type="ECO:0000256" key="1">
    <source>
        <dbReference type="SAM" id="Phobius"/>
    </source>
</evidence>
<dbReference type="Pfam" id="PF01569">
    <property type="entry name" value="PAP2"/>
    <property type="match status" value="1"/>
</dbReference>
<dbReference type="InterPro" id="IPR036938">
    <property type="entry name" value="PAP2/HPO_sf"/>
</dbReference>
<dbReference type="InterPro" id="IPR000326">
    <property type="entry name" value="PAP2/HPO"/>
</dbReference>
<organism evidence="3 4">
    <name type="scientific">Fructilactobacillus ixorae</name>
    <dbReference type="NCBI Taxonomy" id="1750535"/>
    <lineage>
        <taxon>Bacteria</taxon>
        <taxon>Bacillati</taxon>
        <taxon>Bacillota</taxon>
        <taxon>Bacilli</taxon>
        <taxon>Lactobacillales</taxon>
        <taxon>Lactobacillaceae</taxon>
        <taxon>Fructilactobacillus</taxon>
    </lineage>
</organism>
<keyword evidence="1" id="KW-0472">Membrane</keyword>
<dbReference type="Proteomes" id="UP001057532">
    <property type="component" value="Chromosome"/>
</dbReference>
<dbReference type="Gene3D" id="1.20.144.10">
    <property type="entry name" value="Phosphatidic acid phosphatase type 2/haloperoxidase"/>
    <property type="match status" value="1"/>
</dbReference>
<evidence type="ECO:0000259" key="2">
    <source>
        <dbReference type="SMART" id="SM00014"/>
    </source>
</evidence>
<dbReference type="RefSeq" id="WP_252780186.1">
    <property type="nucleotide sequence ID" value="NZ_CP097478.1"/>
</dbReference>
<dbReference type="SMART" id="SM00014">
    <property type="entry name" value="acidPPc"/>
    <property type="match status" value="1"/>
</dbReference>
<dbReference type="EMBL" id="CP097478">
    <property type="protein sequence ID" value="USS93363.1"/>
    <property type="molecule type" value="Genomic_DNA"/>
</dbReference>
<dbReference type="PANTHER" id="PTHR14969">
    <property type="entry name" value="SPHINGOSINE-1-PHOSPHATE PHOSPHOHYDROLASE"/>
    <property type="match status" value="1"/>
</dbReference>